<dbReference type="SUPFAM" id="SSF53474">
    <property type="entry name" value="alpha/beta-Hydrolases"/>
    <property type="match status" value="1"/>
</dbReference>
<name>A0A3S5YCV4_RHOH1</name>
<sequence>MSPGAPKFKALPKGHTMHFTSETSSNGVVERTFTLDEITGALWSPRSGAGGGPLLLSGHSGGMHKRAPGLVAGALHSVAAHGFTVAAIDAPGHGDRPRSAEDQRRVDAIHRARAAGEPLAPIVVEHNMSVAERAVPEWQATLDALQALPEIGAEAQIGYGGMTLGVTTGLLLAAADRRIAALSIGAVFVNDALIEVARRITAPVEYRIPWDDDEIDRASGLALFDAFASTEKTLHAHPGRYFQVPEHERDSSARFFARHLGRTTGEVPD</sequence>
<dbReference type="EMBL" id="FN563149">
    <property type="protein sequence ID" value="CBH50445.1"/>
    <property type="molecule type" value="Genomic_DNA"/>
</dbReference>
<evidence type="ECO:0000313" key="2">
    <source>
        <dbReference type="EMBL" id="CBH50445.1"/>
    </source>
</evidence>
<proteinExistence type="predicted"/>
<dbReference type="Proteomes" id="UP001154400">
    <property type="component" value="Chromosome"/>
</dbReference>
<evidence type="ECO:0000313" key="3">
    <source>
        <dbReference type="Proteomes" id="UP000006892"/>
    </source>
</evidence>
<evidence type="ECO:0008006" key="4">
    <source>
        <dbReference type="Google" id="ProtNLM"/>
    </source>
</evidence>
<dbReference type="InterPro" id="IPR029058">
    <property type="entry name" value="AB_hydrolase_fold"/>
</dbReference>
<protein>
    <recommendedName>
        <fullName evidence="4">Alpha/beta hydrolase</fullName>
    </recommendedName>
</protein>
<evidence type="ECO:0000256" key="1">
    <source>
        <dbReference type="SAM" id="MobiDB-lite"/>
    </source>
</evidence>
<organism evidence="2">
    <name type="scientific">Rhodococcus hoagii (strain 103S)</name>
    <name type="common">Rhodococcus equi</name>
    <dbReference type="NCBI Taxonomy" id="685727"/>
    <lineage>
        <taxon>Bacteria</taxon>
        <taxon>Bacillati</taxon>
        <taxon>Actinomycetota</taxon>
        <taxon>Actinomycetes</taxon>
        <taxon>Mycobacteriales</taxon>
        <taxon>Nocardiaceae</taxon>
        <taxon>Prescottella</taxon>
    </lineage>
</organism>
<dbReference type="Gene3D" id="3.40.50.1820">
    <property type="entry name" value="alpha/beta hydrolase"/>
    <property type="match status" value="1"/>
</dbReference>
<gene>
    <name evidence="2" type="ordered locus">REQ_44840</name>
</gene>
<feature type="region of interest" description="Disordered" evidence="1">
    <location>
        <begin position="1"/>
        <end position="23"/>
    </location>
</feature>
<reference evidence="2" key="1">
    <citation type="journal article" date="2010" name="PLoS Genet.">
        <title>The genome of a pathogenic rhodococcus: cooptive virulence underpinned by key gene acquisitions.</title>
        <authorList>
            <person name="Letek M."/>
            <person name="Gonzalez P."/>
            <person name="Macarthur I."/>
            <person name="Rodriguez H."/>
            <person name="Freeman T.C."/>
            <person name="Valero-Rello A."/>
            <person name="Blanco M."/>
            <person name="Buckley T."/>
            <person name="Cherevach I."/>
            <person name="Fahey R."/>
            <person name="Hapeshi A."/>
            <person name="Holdstock J."/>
            <person name="Leadon D."/>
            <person name="Navas J."/>
            <person name="Ocampo A."/>
            <person name="Quail M.A."/>
            <person name="Sanders M."/>
            <person name="Scortti M.M."/>
            <person name="Prescott J.F."/>
            <person name="Fogarty U."/>
            <person name="Meijer W.G."/>
            <person name="Parkhill J."/>
            <person name="Bentley S.D."/>
            <person name="Vazquez-Boland J.A."/>
        </authorList>
    </citation>
    <scope>NUCLEOTIDE SEQUENCE [LARGE SCALE GENOMIC DNA]</scope>
    <source>
        <strain evidence="2 3">103S</strain>
    </source>
</reference>
<accession>A0A3S5YCV4</accession>
<dbReference type="AlphaFoldDB" id="A0A3S5YCV4"/>
<dbReference type="KEGG" id="req:REQ_44840"/>